<evidence type="ECO:0000256" key="1">
    <source>
        <dbReference type="SAM" id="Coils"/>
    </source>
</evidence>
<keyword evidence="4" id="KW-1185">Reference proteome</keyword>
<gene>
    <name evidence="5" type="primary">LOC100378432</name>
</gene>
<keyword evidence="1" id="KW-0175">Coiled coil</keyword>
<evidence type="ECO:0000259" key="3">
    <source>
        <dbReference type="Pfam" id="PF09325"/>
    </source>
</evidence>
<dbReference type="RefSeq" id="XP_006820479.1">
    <property type="nucleotide sequence ID" value="XM_006820416.1"/>
</dbReference>
<proteinExistence type="predicted"/>
<accession>A0ABM0MKD8</accession>
<evidence type="ECO:0000256" key="2">
    <source>
        <dbReference type="SAM" id="MobiDB-lite"/>
    </source>
</evidence>
<evidence type="ECO:0000313" key="4">
    <source>
        <dbReference type="Proteomes" id="UP000694865"/>
    </source>
</evidence>
<feature type="domain" description="Sorting nexin/Vps5-like C-terminal" evidence="3">
    <location>
        <begin position="75"/>
        <end position="190"/>
    </location>
</feature>
<dbReference type="Gene3D" id="1.20.1270.60">
    <property type="entry name" value="Arfaptin homology (AH) domain/BAR domain"/>
    <property type="match status" value="1"/>
</dbReference>
<reference evidence="5" key="1">
    <citation type="submission" date="2025-08" db="UniProtKB">
        <authorList>
            <consortium name="RefSeq"/>
        </authorList>
    </citation>
    <scope>IDENTIFICATION</scope>
    <source>
        <tissue evidence="5">Testes</tissue>
    </source>
</reference>
<dbReference type="InterPro" id="IPR036871">
    <property type="entry name" value="PX_dom_sf"/>
</dbReference>
<sequence length="203" mass="23575">MMDGLDDHPDLLSEDQTKGRSETVDLNTDTSLLVDISDALSERDKVKFTVHTKTTLPEFRDSEFNVVRQHEEFKLEARVASDEDLKLSDLMRYYMRDSQAAKDLLLRRTRCLSNYENANKALEKARAKNKDVQQAETNQQRACERFEKISDTAKHELTDFRMRRVGAFRKHLVELAELELKHAKAQMQLLRTSIASLKEEQSD</sequence>
<dbReference type="PANTHER" id="PTHR45850:SF1">
    <property type="entry name" value="SORTING NEXIN 6, ISOFORM B"/>
    <property type="match status" value="1"/>
</dbReference>
<dbReference type="GeneID" id="100378432"/>
<dbReference type="InterPro" id="IPR015404">
    <property type="entry name" value="Vps5_C"/>
</dbReference>
<name>A0ABM0MKD8_SACKO</name>
<dbReference type="Pfam" id="PF09325">
    <property type="entry name" value="Vps5"/>
    <property type="match status" value="1"/>
</dbReference>
<feature type="coiled-coil region" evidence="1">
    <location>
        <begin position="173"/>
        <end position="200"/>
    </location>
</feature>
<feature type="region of interest" description="Disordered" evidence="2">
    <location>
        <begin position="1"/>
        <end position="24"/>
    </location>
</feature>
<dbReference type="PANTHER" id="PTHR45850">
    <property type="entry name" value="SORTING NEXIN FAMILY MEMBER"/>
    <property type="match status" value="1"/>
</dbReference>
<organism evidence="4 5">
    <name type="scientific">Saccoglossus kowalevskii</name>
    <name type="common">Acorn worm</name>
    <dbReference type="NCBI Taxonomy" id="10224"/>
    <lineage>
        <taxon>Eukaryota</taxon>
        <taxon>Metazoa</taxon>
        <taxon>Hemichordata</taxon>
        <taxon>Enteropneusta</taxon>
        <taxon>Harrimaniidae</taxon>
        <taxon>Saccoglossus</taxon>
    </lineage>
</organism>
<protein>
    <submittedName>
        <fullName evidence="5">Sorting nexin-6-like</fullName>
    </submittedName>
</protein>
<dbReference type="Gene3D" id="3.30.1520.10">
    <property type="entry name" value="Phox-like domain"/>
    <property type="match status" value="1"/>
</dbReference>
<evidence type="ECO:0000313" key="5">
    <source>
        <dbReference type="RefSeq" id="XP_006820479.1"/>
    </source>
</evidence>
<feature type="compositionally biased region" description="Basic and acidic residues" evidence="2">
    <location>
        <begin position="1"/>
        <end position="23"/>
    </location>
</feature>
<dbReference type="InterPro" id="IPR027267">
    <property type="entry name" value="AH/BAR_dom_sf"/>
</dbReference>
<dbReference type="Proteomes" id="UP000694865">
    <property type="component" value="Unplaced"/>
</dbReference>
<feature type="coiled-coil region" evidence="1">
    <location>
        <begin position="108"/>
        <end position="142"/>
    </location>
</feature>